<sequence>MLCQRLESRSTSKCLHLMSLVPLVIDRLGRVIHLLLCLRCPTLHTRWLRRPQVMVPLHFFPQLLRPPTRLCRQGTRPPTTPLELLVQVFLDLLLHR</sequence>
<accession>A0A0G4GYH9</accession>
<reference evidence="1" key="1">
    <citation type="submission" date="2014-11" db="EMBL/GenBank/DDBJ databases">
        <authorList>
            <person name="Otto D Thomas"/>
            <person name="Naeem Raeece"/>
        </authorList>
    </citation>
    <scope>NUCLEOTIDE SEQUENCE</scope>
</reference>
<dbReference type="VEuPathDB" id="CryptoDB:Cvel_23882"/>
<dbReference type="AlphaFoldDB" id="A0A0G4GYH9"/>
<protein>
    <submittedName>
        <fullName evidence="1">Uncharacterized protein</fullName>
    </submittedName>
</protein>
<dbReference type="EMBL" id="CDMZ01001675">
    <property type="protein sequence ID" value="CEM36050.1"/>
    <property type="molecule type" value="Genomic_DNA"/>
</dbReference>
<proteinExistence type="predicted"/>
<evidence type="ECO:0000313" key="1">
    <source>
        <dbReference type="EMBL" id="CEM36050.1"/>
    </source>
</evidence>
<gene>
    <name evidence="1" type="ORF">Cvel_23882</name>
</gene>
<name>A0A0G4GYH9_9ALVE</name>
<organism evidence="1">
    <name type="scientific">Chromera velia CCMP2878</name>
    <dbReference type="NCBI Taxonomy" id="1169474"/>
    <lineage>
        <taxon>Eukaryota</taxon>
        <taxon>Sar</taxon>
        <taxon>Alveolata</taxon>
        <taxon>Colpodellida</taxon>
        <taxon>Chromeraceae</taxon>
        <taxon>Chromera</taxon>
    </lineage>
</organism>